<dbReference type="EMBL" id="KN838994">
    <property type="protein sequence ID" value="KIJ91538.1"/>
    <property type="molecule type" value="Genomic_DNA"/>
</dbReference>
<dbReference type="OrthoDB" id="3271139at2759"/>
<keyword evidence="5" id="KW-1185">Reference proteome</keyword>
<dbReference type="EMBL" id="KN839195">
    <property type="protein sequence ID" value="KIJ90411.1"/>
    <property type="molecule type" value="Genomic_DNA"/>
</dbReference>
<evidence type="ECO:0000313" key="4">
    <source>
        <dbReference type="EMBL" id="KIJ91538.1"/>
    </source>
</evidence>
<proteinExistence type="predicted"/>
<dbReference type="Gene3D" id="1.10.510.10">
    <property type="entry name" value="Transferase(Phosphotransferase) domain 1"/>
    <property type="match status" value="1"/>
</dbReference>
<dbReference type="GO" id="GO:0004672">
    <property type="term" value="F:protein kinase activity"/>
    <property type="evidence" value="ECO:0007669"/>
    <property type="project" value="InterPro"/>
</dbReference>
<reference evidence="4 5" key="1">
    <citation type="submission" date="2014-04" db="EMBL/GenBank/DDBJ databases">
        <authorList>
            <consortium name="DOE Joint Genome Institute"/>
            <person name="Kuo A."/>
            <person name="Kohler A."/>
            <person name="Nagy L.G."/>
            <person name="Floudas D."/>
            <person name="Copeland A."/>
            <person name="Barry K.W."/>
            <person name="Cichocki N."/>
            <person name="Veneault-Fourrey C."/>
            <person name="LaButti K."/>
            <person name="Lindquist E.A."/>
            <person name="Lipzen A."/>
            <person name="Lundell T."/>
            <person name="Morin E."/>
            <person name="Murat C."/>
            <person name="Sun H."/>
            <person name="Tunlid A."/>
            <person name="Henrissat B."/>
            <person name="Grigoriev I.V."/>
            <person name="Hibbett D.S."/>
            <person name="Martin F."/>
            <person name="Nordberg H.P."/>
            <person name="Cantor M.N."/>
            <person name="Hua S.X."/>
        </authorList>
    </citation>
    <scope>NUCLEOTIDE SEQUENCE [LARGE SCALE GENOMIC DNA]</scope>
    <source>
        <strain evidence="4 5">LaAM-08-1</strain>
    </source>
</reference>
<dbReference type="InterPro" id="IPR008266">
    <property type="entry name" value="Tyr_kinase_AS"/>
</dbReference>
<evidence type="ECO:0000313" key="3">
    <source>
        <dbReference type="EMBL" id="KIJ90411.1"/>
    </source>
</evidence>
<protein>
    <recommendedName>
        <fullName evidence="2">Fungal-type protein kinase domain-containing protein</fullName>
    </recommendedName>
</protein>
<dbReference type="Proteomes" id="UP000054477">
    <property type="component" value="Unassembled WGS sequence"/>
</dbReference>
<dbReference type="HOGENOM" id="CLU_012171_1_0_1"/>
<accession>A0A0C9WTG4</accession>
<name>A0A0C9WTG4_9AGAR</name>
<sequence>MVLQNFMPLESPDSDARSSRIALRDELVDKLVFDDDRVFKRLALDRLSPEFVEKCAYAFETDQDLLDAKRELEKVVAAAIGKPIEELETDEDIQDSFGIRKVKKVEEKKMYKPLRTIFQHIENFQDLLGTRPTHSFESRDSTVLKSDSSTWGFPKGSPDFGMFKRSSSADLPSGQNHALWRRTGGFCKVKPTPQQGPKSKDPKVVKSVVCQAADYARLHLSARPFQLFSVGLLIFGSQFCVAIFDRAGVLFSPIHDMWEDIETFIRVVRSLTCHLSSTELGQDPTVATLPDNQHEKWRNETKDLGRVAPKDFPTFVITMGGPSSPSWFTIGLPIWTSVSLLGRGTSIWLVRENGAGPVLVLKNTWRSASRISESMIYGSIEGVHPALAKLHQGQDVLLPGAQQNITAFHLRGAAQVDKIEGDTLLHRLLLKSRGRPLWEYRSEKELLQGIRAALSAHEFLCRQHILHRDISAGNIMLSAETPTEVGAEGFLMDLEFARLERSSLDTTRTIAVPPLRTPGGGITDPTVRSHTIFGPDGEGRAVA</sequence>
<feature type="domain" description="Fungal-type protein kinase" evidence="2">
    <location>
        <begin position="201"/>
        <end position="499"/>
    </location>
</feature>
<organism evidence="4 5">
    <name type="scientific">Laccaria amethystina LaAM-08-1</name>
    <dbReference type="NCBI Taxonomy" id="1095629"/>
    <lineage>
        <taxon>Eukaryota</taxon>
        <taxon>Fungi</taxon>
        <taxon>Dikarya</taxon>
        <taxon>Basidiomycota</taxon>
        <taxon>Agaricomycotina</taxon>
        <taxon>Agaricomycetes</taxon>
        <taxon>Agaricomycetidae</taxon>
        <taxon>Agaricales</taxon>
        <taxon>Agaricineae</taxon>
        <taxon>Hydnangiaceae</taxon>
        <taxon>Laccaria</taxon>
    </lineage>
</organism>
<dbReference type="PANTHER" id="PTHR38248">
    <property type="entry name" value="FUNK1 6"/>
    <property type="match status" value="1"/>
</dbReference>
<reference evidence="5" key="2">
    <citation type="submission" date="2015-01" db="EMBL/GenBank/DDBJ databases">
        <title>Evolutionary Origins and Diversification of the Mycorrhizal Mutualists.</title>
        <authorList>
            <consortium name="DOE Joint Genome Institute"/>
            <consortium name="Mycorrhizal Genomics Consortium"/>
            <person name="Kohler A."/>
            <person name="Kuo A."/>
            <person name="Nagy L.G."/>
            <person name="Floudas D."/>
            <person name="Copeland A."/>
            <person name="Barry K.W."/>
            <person name="Cichocki N."/>
            <person name="Veneault-Fourrey C."/>
            <person name="LaButti K."/>
            <person name="Lindquist E.A."/>
            <person name="Lipzen A."/>
            <person name="Lundell T."/>
            <person name="Morin E."/>
            <person name="Murat C."/>
            <person name="Riley R."/>
            <person name="Ohm R."/>
            <person name="Sun H."/>
            <person name="Tunlid A."/>
            <person name="Henrissat B."/>
            <person name="Grigoriev I.V."/>
            <person name="Hibbett D.S."/>
            <person name="Martin F."/>
        </authorList>
    </citation>
    <scope>NUCLEOTIDE SEQUENCE [LARGE SCALE GENOMIC DNA]</scope>
    <source>
        <strain evidence="5">LaAM-08-1</strain>
    </source>
</reference>
<dbReference type="SUPFAM" id="SSF56112">
    <property type="entry name" value="Protein kinase-like (PK-like)"/>
    <property type="match status" value="1"/>
</dbReference>
<dbReference type="InterPro" id="IPR040976">
    <property type="entry name" value="Pkinase_fungal"/>
</dbReference>
<gene>
    <name evidence="4" type="ORF">K443DRAFT_14307</name>
    <name evidence="3" type="ORF">K443DRAFT_15262</name>
</gene>
<evidence type="ECO:0000313" key="5">
    <source>
        <dbReference type="Proteomes" id="UP000054477"/>
    </source>
</evidence>
<dbReference type="InterPro" id="IPR011009">
    <property type="entry name" value="Kinase-like_dom_sf"/>
</dbReference>
<evidence type="ECO:0000259" key="2">
    <source>
        <dbReference type="Pfam" id="PF17667"/>
    </source>
</evidence>
<dbReference type="Pfam" id="PF17667">
    <property type="entry name" value="Pkinase_fungal"/>
    <property type="match status" value="1"/>
</dbReference>
<evidence type="ECO:0000256" key="1">
    <source>
        <dbReference type="SAM" id="MobiDB-lite"/>
    </source>
</evidence>
<dbReference type="STRING" id="1095629.A0A0C9WTG4"/>
<feature type="region of interest" description="Disordered" evidence="1">
    <location>
        <begin position="513"/>
        <end position="543"/>
    </location>
</feature>
<dbReference type="PANTHER" id="PTHR38248:SF2">
    <property type="entry name" value="FUNK1 11"/>
    <property type="match status" value="1"/>
</dbReference>
<dbReference type="PROSITE" id="PS00109">
    <property type="entry name" value="PROTEIN_KINASE_TYR"/>
    <property type="match status" value="1"/>
</dbReference>
<dbReference type="AlphaFoldDB" id="A0A0C9WTG4"/>
<reference evidence="4" key="3">
    <citation type="submission" date="2015-02" db="EMBL/GenBank/DDBJ databases">
        <title>Evolutionary Origins and Diversification of the Mycorrhizal Mutualists.</title>
        <authorList>
            <consortium name="DOE Joint Genome Institute"/>
            <consortium name="Mycorrhizal Genomics Consortium"/>
            <person name="Kohler A."/>
            <person name="Kuo A."/>
            <person name="Nagy L.G."/>
            <person name="Floudas D."/>
            <person name="Copeland A."/>
            <person name="Barry K.W."/>
            <person name="Cichocki N."/>
            <person name="Veneault-Fourrey C."/>
            <person name="LaButti K."/>
            <person name="Lindquist E.A."/>
            <person name="Lipzen A."/>
            <person name="Lundell T."/>
            <person name="Morin E."/>
            <person name="Murat C."/>
            <person name="Riley R."/>
            <person name="Ohm R."/>
            <person name="Sun H."/>
            <person name="Tunlid A."/>
            <person name="Henrissat B."/>
            <person name="Grigoriev I.V."/>
            <person name="Hibbett D.S."/>
            <person name="Martin F."/>
        </authorList>
    </citation>
    <scope>NUCLEOTIDE SEQUENCE</scope>
    <source>
        <strain evidence="4 5">LaAM-08-1</strain>
    </source>
</reference>